<dbReference type="Proteomes" id="UP000462362">
    <property type="component" value="Unassembled WGS sequence"/>
</dbReference>
<dbReference type="GeneID" id="43348029"/>
<dbReference type="EMBL" id="WNCL01000002">
    <property type="protein sequence ID" value="MTU42269.1"/>
    <property type="molecule type" value="Genomic_DNA"/>
</dbReference>
<dbReference type="GO" id="GO:0006633">
    <property type="term" value="P:fatty acid biosynthetic process"/>
    <property type="evidence" value="ECO:0007669"/>
    <property type="project" value="UniProtKB-UniRule"/>
</dbReference>
<feature type="domain" description="Beta-ketoacyl-[acyl-carrier-protein] synthase III N-terminal" evidence="15">
    <location>
        <begin position="115"/>
        <end position="192"/>
    </location>
</feature>
<keyword evidence="9 13" id="KW-0275">Fatty acid biosynthesis</keyword>
<evidence type="ECO:0000256" key="13">
    <source>
        <dbReference type="HAMAP-Rule" id="MF_01815"/>
    </source>
</evidence>
<dbReference type="HAMAP" id="MF_01815">
    <property type="entry name" value="FabH"/>
    <property type="match status" value="1"/>
</dbReference>
<feature type="active site" evidence="13">
    <location>
        <position position="255"/>
    </location>
</feature>
<evidence type="ECO:0000313" key="17">
    <source>
        <dbReference type="Proteomes" id="UP000462362"/>
    </source>
</evidence>
<evidence type="ECO:0000256" key="2">
    <source>
        <dbReference type="ARBA" id="ARBA00008642"/>
    </source>
</evidence>
<gene>
    <name evidence="13 16" type="primary">fabH</name>
    <name evidence="16" type="ORF">GMD42_01260</name>
</gene>
<dbReference type="Gene3D" id="3.40.47.10">
    <property type="match status" value="1"/>
</dbReference>
<protein>
    <recommendedName>
        <fullName evidence="3 13">Beta-ketoacyl-[acyl-carrier-protein] synthase III</fullName>
        <shortName evidence="13">Beta-ketoacyl-ACP synthase III</shortName>
        <shortName evidence="13">KAS III</shortName>
        <ecNumber evidence="3 13">2.3.1.180</ecNumber>
    </recommendedName>
    <alternativeName>
        <fullName evidence="13">3-oxoacyl-[acyl-carrier-protein] synthase 3</fullName>
    </alternativeName>
    <alternativeName>
        <fullName evidence="13">3-oxoacyl-[acyl-carrier-protein] synthase III</fullName>
    </alternativeName>
</protein>
<evidence type="ECO:0000256" key="4">
    <source>
        <dbReference type="ARBA" id="ARBA00022490"/>
    </source>
</evidence>
<evidence type="ECO:0000259" key="15">
    <source>
        <dbReference type="Pfam" id="PF08545"/>
    </source>
</evidence>
<dbReference type="UniPathway" id="UPA00094"/>
<accession>A0A6I3RWX1</accession>
<evidence type="ECO:0000256" key="8">
    <source>
        <dbReference type="ARBA" id="ARBA00023098"/>
    </source>
</evidence>
<evidence type="ECO:0000256" key="11">
    <source>
        <dbReference type="ARBA" id="ARBA00023315"/>
    </source>
</evidence>
<evidence type="ECO:0000256" key="9">
    <source>
        <dbReference type="ARBA" id="ARBA00023160"/>
    </source>
</evidence>
<comment type="pathway">
    <text evidence="1 13">Lipid metabolism; fatty acid biosynthesis.</text>
</comment>
<dbReference type="CDD" id="cd00830">
    <property type="entry name" value="KAS_III"/>
    <property type="match status" value="1"/>
</dbReference>
<dbReference type="GO" id="GO:0044550">
    <property type="term" value="P:secondary metabolite biosynthetic process"/>
    <property type="evidence" value="ECO:0007669"/>
    <property type="project" value="TreeGrafter"/>
</dbReference>
<comment type="caution">
    <text evidence="16">The sequence shown here is derived from an EMBL/GenBank/DDBJ whole genome shotgun (WGS) entry which is preliminary data.</text>
</comment>
<dbReference type="GO" id="GO:0005737">
    <property type="term" value="C:cytoplasm"/>
    <property type="evidence" value="ECO:0007669"/>
    <property type="project" value="UniProtKB-SubCell"/>
</dbReference>
<sequence length="328" mass="34868">MSENCFSRIASTGSFLPKRAVSNEELAQDLAKIGVETSDEWIRTRTGIEQRYLASGEESTTYLASEAAKQALEAGGFSPDEIDLIIVATTTPDSVFPSTACQVQAILGASGAGAFDIQAVCSGFAYALSIADSMIRAGSAKRVLVIGAETLSRVLDWKDRTTCVLFGDGAGAVVLEKSDEPGILASELKADGTRGVHVLAADSHIDGGKVVGDPFIRMDGRLVFKAAVEKMTESARNVLTKANLATNDVDLYIPHQANLRIMNMVREKLGIDEEHLMISVNQHGNTSAASVPLALDKAHRSGRLKRGDLVLLQGVGGGFTWASVLLKF</sequence>
<dbReference type="Pfam" id="PF08545">
    <property type="entry name" value="ACP_syn_III"/>
    <property type="match status" value="1"/>
</dbReference>
<comment type="catalytic activity">
    <reaction evidence="12">
        <text>malonyl-[ACP] + acetyl-CoA + H(+) = 3-oxobutanoyl-[ACP] + CO2 + CoA</text>
        <dbReference type="Rhea" id="RHEA:12080"/>
        <dbReference type="Rhea" id="RHEA-COMP:9623"/>
        <dbReference type="Rhea" id="RHEA-COMP:9625"/>
        <dbReference type="ChEBI" id="CHEBI:15378"/>
        <dbReference type="ChEBI" id="CHEBI:16526"/>
        <dbReference type="ChEBI" id="CHEBI:57287"/>
        <dbReference type="ChEBI" id="CHEBI:57288"/>
        <dbReference type="ChEBI" id="CHEBI:78449"/>
        <dbReference type="ChEBI" id="CHEBI:78450"/>
        <dbReference type="EC" id="2.3.1.180"/>
    </reaction>
    <physiologicalReaction direction="left-to-right" evidence="12">
        <dbReference type="Rhea" id="RHEA:12081"/>
    </physiologicalReaction>
</comment>
<keyword evidence="11 13" id="KW-0012">Acyltransferase</keyword>
<keyword evidence="4 13" id="KW-0963">Cytoplasm</keyword>
<dbReference type="FunFam" id="3.40.47.10:FF:000004">
    <property type="entry name" value="3-oxoacyl-[acyl-carrier-protein] synthase 3"/>
    <property type="match status" value="1"/>
</dbReference>
<dbReference type="PANTHER" id="PTHR34069">
    <property type="entry name" value="3-OXOACYL-[ACYL-CARRIER-PROTEIN] SYNTHASE 3"/>
    <property type="match status" value="1"/>
</dbReference>
<evidence type="ECO:0000256" key="10">
    <source>
        <dbReference type="ARBA" id="ARBA00023268"/>
    </source>
</evidence>
<dbReference type="SUPFAM" id="SSF53901">
    <property type="entry name" value="Thiolase-like"/>
    <property type="match status" value="1"/>
</dbReference>
<organism evidence="16 17">
    <name type="scientific">Parasutterella excrementihominis</name>
    <dbReference type="NCBI Taxonomy" id="487175"/>
    <lineage>
        <taxon>Bacteria</taxon>
        <taxon>Pseudomonadati</taxon>
        <taxon>Pseudomonadota</taxon>
        <taxon>Betaproteobacteria</taxon>
        <taxon>Burkholderiales</taxon>
        <taxon>Sutterellaceae</taxon>
        <taxon>Parasutterella</taxon>
    </lineage>
</organism>
<comment type="similarity">
    <text evidence="2 13">Belongs to the thiolase-like superfamily. FabH family.</text>
</comment>
<keyword evidence="6 13" id="KW-0808">Transferase</keyword>
<dbReference type="InterPro" id="IPR004655">
    <property type="entry name" value="FabH"/>
</dbReference>
<feature type="active site" evidence="13">
    <location>
        <position position="121"/>
    </location>
</feature>
<evidence type="ECO:0000256" key="1">
    <source>
        <dbReference type="ARBA" id="ARBA00005194"/>
    </source>
</evidence>
<comment type="function">
    <text evidence="13">Catalyzes the condensation reaction of fatty acid synthesis by the addition to an acyl acceptor of two carbons from malonyl-ACP. Catalyzes the first condensation reaction which initiates fatty acid synthesis and may therefore play a role in governing the total rate of fatty acid production. Possesses both acetoacetyl-ACP synthase and acetyl transacylase activities. Its substrate specificity determines the biosynthesis of branched-chain and/or straight-chain of fatty acids.</text>
</comment>
<dbReference type="InterPro" id="IPR016039">
    <property type="entry name" value="Thiolase-like"/>
</dbReference>
<keyword evidence="8 13" id="KW-0443">Lipid metabolism</keyword>
<evidence type="ECO:0000256" key="5">
    <source>
        <dbReference type="ARBA" id="ARBA00022516"/>
    </source>
</evidence>
<reference evidence="16 17" key="1">
    <citation type="journal article" date="2019" name="Nat. Med.">
        <title>A library of human gut bacterial isolates paired with longitudinal multiomics data enables mechanistic microbiome research.</title>
        <authorList>
            <person name="Poyet M."/>
            <person name="Groussin M."/>
            <person name="Gibbons S.M."/>
            <person name="Avila-Pacheco J."/>
            <person name="Jiang X."/>
            <person name="Kearney S.M."/>
            <person name="Perrotta A.R."/>
            <person name="Berdy B."/>
            <person name="Zhao S."/>
            <person name="Lieberman T.D."/>
            <person name="Swanson P.K."/>
            <person name="Smith M."/>
            <person name="Roesemann S."/>
            <person name="Alexander J.E."/>
            <person name="Rich S.A."/>
            <person name="Livny J."/>
            <person name="Vlamakis H."/>
            <person name="Clish C."/>
            <person name="Bullock K."/>
            <person name="Deik A."/>
            <person name="Scott J."/>
            <person name="Pierce K.A."/>
            <person name="Xavier R.J."/>
            <person name="Alm E.J."/>
        </authorList>
    </citation>
    <scope>NUCLEOTIDE SEQUENCE [LARGE SCALE GENOMIC DNA]</scope>
    <source>
        <strain evidence="16 17">BIOML-A2</strain>
    </source>
</reference>
<dbReference type="EC" id="2.3.1.180" evidence="3 13"/>
<keyword evidence="5 13" id="KW-0444">Lipid biosynthesis</keyword>
<dbReference type="GO" id="GO:0004315">
    <property type="term" value="F:3-oxoacyl-[acyl-carrier-protein] synthase activity"/>
    <property type="evidence" value="ECO:0007669"/>
    <property type="project" value="InterPro"/>
</dbReference>
<dbReference type="InterPro" id="IPR013747">
    <property type="entry name" value="ACP_syn_III_C"/>
</dbReference>
<evidence type="ECO:0000313" key="16">
    <source>
        <dbReference type="EMBL" id="MTU42269.1"/>
    </source>
</evidence>
<evidence type="ECO:0000256" key="6">
    <source>
        <dbReference type="ARBA" id="ARBA00022679"/>
    </source>
</evidence>
<keyword evidence="10 13" id="KW-0511">Multifunctional enzyme</keyword>
<evidence type="ECO:0000256" key="7">
    <source>
        <dbReference type="ARBA" id="ARBA00022832"/>
    </source>
</evidence>
<feature type="region of interest" description="ACP-binding" evidence="13">
    <location>
        <begin position="256"/>
        <end position="260"/>
    </location>
</feature>
<evidence type="ECO:0000256" key="12">
    <source>
        <dbReference type="ARBA" id="ARBA00051096"/>
    </source>
</evidence>
<dbReference type="RefSeq" id="WP_008863569.1">
    <property type="nucleotide sequence ID" value="NZ_CAJUON010000007.1"/>
</dbReference>
<comment type="domain">
    <text evidence="13">The last Arg residue of the ACP-binding site is essential for the weak association between ACP/AcpP and FabH.</text>
</comment>
<evidence type="ECO:0000256" key="3">
    <source>
        <dbReference type="ARBA" id="ARBA00012333"/>
    </source>
</evidence>
<comment type="subunit">
    <text evidence="13">Homodimer.</text>
</comment>
<dbReference type="AlphaFoldDB" id="A0A6I3RWX1"/>
<dbReference type="NCBIfam" id="TIGR00747">
    <property type="entry name" value="fabH"/>
    <property type="match status" value="1"/>
</dbReference>
<feature type="domain" description="Beta-ketoacyl-[acyl-carrier-protein] synthase III C-terminal" evidence="14">
    <location>
        <begin position="239"/>
        <end position="327"/>
    </location>
</feature>
<dbReference type="GO" id="GO:0033818">
    <property type="term" value="F:beta-ketoacyl-acyl-carrier-protein synthase III activity"/>
    <property type="evidence" value="ECO:0007669"/>
    <property type="project" value="UniProtKB-UniRule"/>
</dbReference>
<keyword evidence="7 13" id="KW-0276">Fatty acid metabolism</keyword>
<feature type="active site" evidence="13">
    <location>
        <position position="285"/>
    </location>
</feature>
<evidence type="ECO:0000259" key="14">
    <source>
        <dbReference type="Pfam" id="PF08541"/>
    </source>
</evidence>
<dbReference type="NCBIfam" id="NF006829">
    <property type="entry name" value="PRK09352.1"/>
    <property type="match status" value="1"/>
</dbReference>
<proteinExistence type="inferred from homology"/>
<dbReference type="Pfam" id="PF08541">
    <property type="entry name" value="ACP_syn_III_C"/>
    <property type="match status" value="1"/>
</dbReference>
<dbReference type="PANTHER" id="PTHR34069:SF2">
    <property type="entry name" value="BETA-KETOACYL-[ACYL-CARRIER-PROTEIN] SYNTHASE III"/>
    <property type="match status" value="1"/>
</dbReference>
<dbReference type="InterPro" id="IPR013751">
    <property type="entry name" value="ACP_syn_III_N"/>
</dbReference>
<comment type="subcellular location">
    <subcellularLocation>
        <location evidence="13">Cytoplasm</location>
    </subcellularLocation>
</comment>
<name>A0A6I3RWX1_9BURK</name>